<feature type="region of interest" description="Disordered" evidence="1">
    <location>
        <begin position="72"/>
        <end position="102"/>
    </location>
</feature>
<name>A0A0S4ITR7_BODSA</name>
<gene>
    <name evidence="2" type="ORF">BSAL_66920</name>
</gene>
<protein>
    <submittedName>
        <fullName evidence="2">Uncharacterized protein</fullName>
    </submittedName>
</protein>
<feature type="region of interest" description="Disordered" evidence="1">
    <location>
        <begin position="859"/>
        <end position="881"/>
    </location>
</feature>
<feature type="compositionally biased region" description="Basic and acidic residues" evidence="1">
    <location>
        <begin position="2039"/>
        <end position="2066"/>
    </location>
</feature>
<feature type="compositionally biased region" description="Polar residues" evidence="1">
    <location>
        <begin position="72"/>
        <end position="86"/>
    </location>
</feature>
<sequence length="2322" mass="251278">MLRGGAKACRSVTLGDSLVCAAHNCQCRQYSSTFASFPGSQQSTSARRRVLDRVVIPRTTAVPNHLAATVAKQQSSVTATTMTKRTSSSSPPHSSLSLPSSSVRRSGLVKNVLSASPRDLDILVRRCAAAAAAPSSSLLSSSAARPQWEEAVLLLQGALHLSMVPTRLTYRSVLELVAIHCTSLPSIRRILDGMSASHRSAALLSRYLLRYLARHQPRSALEFLLEDQGSAKEHTDYSSATMRLRQVSHPSSVGASFDVAAVSEALHRLSQSTAPAAPSAKSDTAELMLSILPYLEARRCPPQTEMIEALLWACSHISTSTSSNTDHAKGVWQVAMGLLQSVVVLGSPNKSVVADTTAPPPLAITSSMSVDFLRTLGGPQGGGQWASAVEFVIRHCKRDVLRDAHVQMAIAVALISSTGPSSSPHHSGTVVSGGIHNNNWQRALSIADRVVAQTPLYSGEDRWSVVRHVIPMIPSWRAALEYLRRSAVGSVYDDKSGAAAASDHNDASDTAVLPSTSNSATSTPLSHRDWIEAKAALVPRLPVSSIESRRFVLGWMKSDPRIAAARLLADAAAAERLGDAREEKAEALRRSGLLPLSPASIVLSSTPLLWSDALEAASTSLRSTSITTATEDVHQRLLVAAVFYELRRNEFPFPLMGDSCAIACVTINGQVQHAILHMDRAALKDLLRLVMPPPGSLKRGLPPGRAHFWEGALRLFTSAMSTTPSIVSGMQVLMQWQAEEVGDWASALSICAHIPVASVRRCSALEQLMSTKQLWMQALAYSSLCDASQEEGGGGGGKFVVTRTYGAPLCGSVGKYHAVRDVLRFIGVESDADRFLLDKAELGHEEALIRSDFEAALRNSTPSSSSQFGEAGAHHQHHQHNERPFLIHARRNPVIPLSLALLATSGWTLVLKHALVCSRRSSTCHRRHPEHSFLLEELNVLLSFAAVRFPAVPKHMWPYSLKALHAWWWGAHNGPVVVPEDESISNVATWRQSFVRELPHLCSDKGDVDVWFLAAAIGGTWTRLSCAPRYEGEGDAAALAQHLLSVDIAATLVDSLTATFSAPSTHQQVPPAAAPTTTQTEVAAEDMPNPLVIFTVRNAVALLLDVTLAPLLVGASTASSLSSSVDVVLHWGLQQHARPQVSRPSTSGADTDADPRPLLSVGSYVDRSLVARSQLRDDDDTMTTTTGHEGNQRGACTPPLSQGATIGVAAVEYLVGVCGCIPHADSLEGIAISLESGECRGTNSVNLLSQDDLRARAEWTSLWKRLMRCLTNPQAIAASAPYAALTRGALRCASLGEWANALRLFRQSFSIAPEATQVSDSLIYVRELQRRMNEETAAGLLRRCEDATTTQQNDANGLVAACLSLGPRRWSAALQLMSTFVGSPASPSPPHKDVDHGQPPTTSAISTPISTALMRHIVTSCASSTRDANVVLKVMHLLHHTYLFVPQREDLTSVLQAAFAASLSVGTGEIGADAALLHAALLLVTCLQRYFAAAAPTARELHVLLELCPWASSSGLRDALAVLSELRDVLQGAQLVDAMEAMLDLQEDHQRHAFGDTANNTGHTADATVASSPPAAQWMARGLAAFHETRRTGAKTSESAMDKRNGRWTTQRLRMVAQFVPELLSAEASDHAAATSNHVQRVAHTISDIVLHGTVPAYAVVEAWQTPAMRERLLRTHFSKQDGEDAKNSLSVVAGTSPAIAGGTATINTTTTTLHPSDSVISFAATYGPWIRFGSTTLVNKRAVLELGRDVAEAWPVHRLRTVLNVHRKHIARLQHRTLRSEGKGNDHQSQPHNDAKNNKPSFDPWASKEFVEDFLTSVPLLVRLLPFIYHGAVGGEGDMVRRETMEAVCSSVLHHLVPLRTLEKYWQELMTHAELLEERRWPSDAEGELVLAMTVTSPSASNPADRKSAGVCPTSLSALPSATPEEIRHYWAMYHPVLNPGASFHTKELRYIATHYYPLLQSAAASSSSPTMLADVCREIASEVFPLTAMNADGSSTARVDPTFQYHTAEDVQQLWRTSKTTLQDLWRTSPSSTMARVVDEERPHRREVTGAAEARHLPSSRMREFSGTVERQPPAQSTSMRSSRTPMHVTVATTPSFQKDPVCPPVAVESDVSSNSVVAVRWPSANLQRHRRRAVASVGSGLRWRVALSLLKWSLSSLPPPTDSNHHGSRNMSHELAHHLVPVVQLCMLDCNTSMEEARKRIEASLGPVGDECWATVCRHVVNGNNLTAVESESSAAVRDALAQHRESFPSVVLAALEHVLLNTTTSSGVEGEALLQVITNVTLNKSQKKTLKVLVEKWWPVNDSGEARQGVLTLLEQPR</sequence>
<evidence type="ECO:0000313" key="3">
    <source>
        <dbReference type="Proteomes" id="UP000051952"/>
    </source>
</evidence>
<feature type="region of interest" description="Disordered" evidence="1">
    <location>
        <begin position="1175"/>
        <end position="1197"/>
    </location>
</feature>
<feature type="compositionally biased region" description="Polar residues" evidence="1">
    <location>
        <begin position="513"/>
        <end position="525"/>
    </location>
</feature>
<evidence type="ECO:0000256" key="1">
    <source>
        <dbReference type="SAM" id="MobiDB-lite"/>
    </source>
</evidence>
<organism evidence="2 3">
    <name type="scientific">Bodo saltans</name>
    <name type="common">Flagellated protozoan</name>
    <dbReference type="NCBI Taxonomy" id="75058"/>
    <lineage>
        <taxon>Eukaryota</taxon>
        <taxon>Discoba</taxon>
        <taxon>Euglenozoa</taxon>
        <taxon>Kinetoplastea</taxon>
        <taxon>Metakinetoplastina</taxon>
        <taxon>Eubodonida</taxon>
        <taxon>Bodonidae</taxon>
        <taxon>Bodo</taxon>
    </lineage>
</organism>
<feature type="region of interest" description="Disordered" evidence="1">
    <location>
        <begin position="1383"/>
        <end position="1405"/>
    </location>
</feature>
<feature type="region of interest" description="Disordered" evidence="1">
    <location>
        <begin position="1776"/>
        <end position="1801"/>
    </location>
</feature>
<feature type="region of interest" description="Disordered" evidence="1">
    <location>
        <begin position="2035"/>
        <end position="2088"/>
    </location>
</feature>
<feature type="compositionally biased region" description="Polar residues" evidence="1">
    <location>
        <begin position="2076"/>
        <end position="2088"/>
    </location>
</feature>
<dbReference type="Proteomes" id="UP000051952">
    <property type="component" value="Unassembled WGS sequence"/>
</dbReference>
<feature type="compositionally biased region" description="Polar residues" evidence="1">
    <location>
        <begin position="859"/>
        <end position="868"/>
    </location>
</feature>
<accession>A0A0S4ITR7</accession>
<feature type="region of interest" description="Disordered" evidence="1">
    <location>
        <begin position="497"/>
        <end position="525"/>
    </location>
</feature>
<proteinExistence type="predicted"/>
<reference evidence="3" key="1">
    <citation type="submission" date="2015-09" db="EMBL/GenBank/DDBJ databases">
        <authorList>
            <consortium name="Pathogen Informatics"/>
        </authorList>
    </citation>
    <scope>NUCLEOTIDE SEQUENCE [LARGE SCALE GENOMIC DNA]</scope>
    <source>
        <strain evidence="3">Lake Konstanz</strain>
    </source>
</reference>
<keyword evidence="3" id="KW-1185">Reference proteome</keyword>
<feature type="compositionally biased region" description="Low complexity" evidence="1">
    <location>
        <begin position="87"/>
        <end position="102"/>
    </location>
</feature>
<evidence type="ECO:0000313" key="2">
    <source>
        <dbReference type="EMBL" id="CUF89572.1"/>
    </source>
</evidence>
<dbReference type="VEuPathDB" id="TriTrypDB:BSAL_66920"/>
<dbReference type="EMBL" id="CYKH01000435">
    <property type="protein sequence ID" value="CUF89572.1"/>
    <property type="molecule type" value="Genomic_DNA"/>
</dbReference>
<feature type="region of interest" description="Disordered" evidence="1">
    <location>
        <begin position="1136"/>
        <end position="1157"/>
    </location>
</feature>